<dbReference type="AlphaFoldDB" id="A0A811JRK8"/>
<dbReference type="EMBL" id="CAJFCW020000001">
    <property type="protein sequence ID" value="CAG9080024.1"/>
    <property type="molecule type" value="Genomic_DNA"/>
</dbReference>
<keyword evidence="2" id="KW-1185">Reference proteome</keyword>
<accession>A0A811JRK8</accession>
<proteinExistence type="predicted"/>
<dbReference type="Proteomes" id="UP000783686">
    <property type="component" value="Unassembled WGS sequence"/>
</dbReference>
<protein>
    <submittedName>
        <fullName evidence="1">Uncharacterized protein</fullName>
    </submittedName>
</protein>
<dbReference type="OrthoDB" id="5850835at2759"/>
<reference evidence="1" key="1">
    <citation type="submission" date="2020-09" db="EMBL/GenBank/DDBJ databases">
        <authorList>
            <person name="Kikuchi T."/>
        </authorList>
    </citation>
    <scope>NUCLEOTIDE SEQUENCE</scope>
    <source>
        <strain evidence="1">SH1</strain>
    </source>
</reference>
<organism evidence="1 2">
    <name type="scientific">Bursaphelenchus okinawaensis</name>
    <dbReference type="NCBI Taxonomy" id="465554"/>
    <lineage>
        <taxon>Eukaryota</taxon>
        <taxon>Metazoa</taxon>
        <taxon>Ecdysozoa</taxon>
        <taxon>Nematoda</taxon>
        <taxon>Chromadorea</taxon>
        <taxon>Rhabditida</taxon>
        <taxon>Tylenchina</taxon>
        <taxon>Tylenchomorpha</taxon>
        <taxon>Aphelenchoidea</taxon>
        <taxon>Aphelenchoididae</taxon>
        <taxon>Bursaphelenchus</taxon>
    </lineage>
</organism>
<dbReference type="EMBL" id="CAJFDH010000001">
    <property type="protein sequence ID" value="CAD5205974.1"/>
    <property type="molecule type" value="Genomic_DNA"/>
</dbReference>
<sequence>MDESLPPEALERQEIFVHDDYGQDGDFEKIKELVVSTQFSLWTYKVVDIRFYTNHVSVGLPNNNRFVIRLVKEPCVIQDLRVNKERYRQLYCMKQKEPQKWSEFLAEEEKKRCLTISEVNEEAVQLCQRIVQESKDSINTIAFKHVYYTDPAHSDLFQRILSAAELKPTTLELALHAEEDQWLANFVEPDIVHTMPMEMLRSISSNLKQISGISKYAMSIFWEPIAVEECHVHFSAFWSQHFPNKIKMKAKKLIVSDAEEYYINETLIEVMAIEQLVFEFSDREFEPALSLTPLDTVLHRLTLIEPNASIAKIGEYESYGTYITQQLPNIKVVNIDLTINAKPVDLQKYGRNSLEKFKKCLEAMPSNTQSTANVDITLTEETNLDDVAKLLECMLSEDKISCSTTIPVGDNKNIIVKVQTKK</sequence>
<evidence type="ECO:0000313" key="2">
    <source>
        <dbReference type="Proteomes" id="UP000614601"/>
    </source>
</evidence>
<evidence type="ECO:0000313" key="1">
    <source>
        <dbReference type="EMBL" id="CAD5205974.1"/>
    </source>
</evidence>
<dbReference type="Proteomes" id="UP000614601">
    <property type="component" value="Unassembled WGS sequence"/>
</dbReference>
<comment type="caution">
    <text evidence="1">The sequence shown here is derived from an EMBL/GenBank/DDBJ whole genome shotgun (WGS) entry which is preliminary data.</text>
</comment>
<name>A0A811JRK8_9BILA</name>
<gene>
    <name evidence="1" type="ORF">BOKJ2_LOCUS658</name>
</gene>